<evidence type="ECO:0000313" key="2">
    <source>
        <dbReference type="EMBL" id="KFN42203.1"/>
    </source>
</evidence>
<feature type="region of interest" description="Disordered" evidence="1">
    <location>
        <begin position="37"/>
        <end position="67"/>
    </location>
</feature>
<accession>A0A091APV0</accession>
<organism evidence="2 3">
    <name type="scientific">Arenimonas oryziterrae DSM 21050 = YC6267</name>
    <dbReference type="NCBI Taxonomy" id="1121015"/>
    <lineage>
        <taxon>Bacteria</taxon>
        <taxon>Pseudomonadati</taxon>
        <taxon>Pseudomonadota</taxon>
        <taxon>Gammaproteobacteria</taxon>
        <taxon>Lysobacterales</taxon>
        <taxon>Lysobacteraceae</taxon>
        <taxon>Arenimonas</taxon>
    </lineage>
</organism>
<proteinExistence type="predicted"/>
<dbReference type="eggNOG" id="ENOG502ZC5H">
    <property type="taxonomic scope" value="Bacteria"/>
</dbReference>
<dbReference type="RefSeq" id="WP_022969791.1">
    <property type="nucleotide sequence ID" value="NZ_ATVD01000004.1"/>
</dbReference>
<dbReference type="Proteomes" id="UP000029385">
    <property type="component" value="Unassembled WGS sequence"/>
</dbReference>
<name>A0A091APV0_9GAMM</name>
<keyword evidence="3" id="KW-1185">Reference proteome</keyword>
<dbReference type="EMBL" id="AVCI01000014">
    <property type="protein sequence ID" value="KFN42203.1"/>
    <property type="molecule type" value="Genomic_DNA"/>
</dbReference>
<comment type="caution">
    <text evidence="2">The sequence shown here is derived from an EMBL/GenBank/DDBJ whole genome shotgun (WGS) entry which is preliminary data.</text>
</comment>
<reference evidence="2 3" key="1">
    <citation type="submission" date="2013-09" db="EMBL/GenBank/DDBJ databases">
        <title>Genome sequencing of Arenimonas oryziterrae.</title>
        <authorList>
            <person name="Chen F."/>
            <person name="Wang G."/>
        </authorList>
    </citation>
    <scope>NUCLEOTIDE SEQUENCE [LARGE SCALE GENOMIC DNA]</scope>
    <source>
        <strain evidence="2 3">YC6267</strain>
    </source>
</reference>
<dbReference type="STRING" id="1121015.GCA_000420545_02181"/>
<dbReference type="AlphaFoldDB" id="A0A091APV0"/>
<sequence length="232" mass="24301">MPGFFLRGALVEYSGDFLGPIPNLVIFQFNPEQLARSIEIPPPPTSSSSGGTRQREPDQAGTPPRESFTVTANFSAADDLGNGGIVSAIPRVFGIGPQLAALEKMVYPAGPLSGLLGGVTDAVGAAVASADGEPPEAPIPRQSIPRILFIWGATRILPVRIKSMTITEQKFDAFLNPVQAEVQIGLEVINFASTSTDTIGKGALTYSKGAKDAQAILNLGKAIELAVDIVVF</sequence>
<evidence type="ECO:0000313" key="3">
    <source>
        <dbReference type="Proteomes" id="UP000029385"/>
    </source>
</evidence>
<dbReference type="PATRIC" id="fig|1121015.4.peg.2373"/>
<protein>
    <submittedName>
        <fullName evidence="2">Uncharacterized protein</fullName>
    </submittedName>
</protein>
<evidence type="ECO:0000256" key="1">
    <source>
        <dbReference type="SAM" id="MobiDB-lite"/>
    </source>
</evidence>
<gene>
    <name evidence="2" type="ORF">N789_14545</name>
</gene>
<dbReference type="OrthoDB" id="661223at2"/>